<proteinExistence type="predicted"/>
<dbReference type="InterPro" id="IPR017441">
    <property type="entry name" value="Protein_kinase_ATP_BS"/>
</dbReference>
<dbReference type="HOGENOM" id="CLU_013665_0_0_1"/>
<dbReference type="AlphaFoldDB" id="A0A0C9W8L0"/>
<evidence type="ECO:0000256" key="2">
    <source>
        <dbReference type="SAM" id="MobiDB-lite"/>
    </source>
</evidence>
<feature type="compositionally biased region" description="Basic and acidic residues" evidence="2">
    <location>
        <begin position="445"/>
        <end position="470"/>
    </location>
</feature>
<reference evidence="3 4" key="1">
    <citation type="submission" date="2014-04" db="EMBL/GenBank/DDBJ databases">
        <title>Evolutionary Origins and Diversification of the Mycorrhizal Mutualists.</title>
        <authorList>
            <consortium name="DOE Joint Genome Institute"/>
            <consortium name="Mycorrhizal Genomics Consortium"/>
            <person name="Kohler A."/>
            <person name="Kuo A."/>
            <person name="Nagy L.G."/>
            <person name="Floudas D."/>
            <person name="Copeland A."/>
            <person name="Barry K.W."/>
            <person name="Cichocki N."/>
            <person name="Veneault-Fourrey C."/>
            <person name="LaButti K."/>
            <person name="Lindquist E.A."/>
            <person name="Lipzen A."/>
            <person name="Lundell T."/>
            <person name="Morin E."/>
            <person name="Murat C."/>
            <person name="Riley R."/>
            <person name="Ohm R."/>
            <person name="Sun H."/>
            <person name="Tunlid A."/>
            <person name="Henrissat B."/>
            <person name="Grigoriev I.V."/>
            <person name="Hibbett D.S."/>
            <person name="Martin F."/>
        </authorList>
    </citation>
    <scope>NUCLEOTIDE SEQUENCE [LARGE SCALE GENOMIC DNA]</scope>
    <source>
        <strain evidence="3 4">MD-312</strain>
    </source>
</reference>
<feature type="region of interest" description="Disordered" evidence="2">
    <location>
        <begin position="203"/>
        <end position="259"/>
    </location>
</feature>
<gene>
    <name evidence="3" type="ORF">HYDPIDRAFT_33544</name>
</gene>
<dbReference type="GO" id="GO:0005524">
    <property type="term" value="F:ATP binding"/>
    <property type="evidence" value="ECO:0007669"/>
    <property type="project" value="UniProtKB-UniRule"/>
</dbReference>
<dbReference type="PROSITE" id="PS00107">
    <property type="entry name" value="PROTEIN_KINASE_ATP"/>
    <property type="match status" value="1"/>
</dbReference>
<evidence type="ECO:0008006" key="5">
    <source>
        <dbReference type="Google" id="ProtNLM"/>
    </source>
</evidence>
<keyword evidence="1" id="KW-0067">ATP-binding</keyword>
<feature type="region of interest" description="Disordered" evidence="2">
    <location>
        <begin position="1"/>
        <end position="56"/>
    </location>
</feature>
<keyword evidence="1" id="KW-0547">Nucleotide-binding</keyword>
<evidence type="ECO:0000313" key="3">
    <source>
        <dbReference type="EMBL" id="KIJ59032.1"/>
    </source>
</evidence>
<dbReference type="Proteomes" id="UP000053820">
    <property type="component" value="Unassembled WGS sequence"/>
</dbReference>
<keyword evidence="4" id="KW-1185">Reference proteome</keyword>
<accession>A0A0C9W8L0</accession>
<sequence>MKKGFLNTDKAKRKLDTEIVPNSPRDEPKSAKKSKGKEKAQPKSPTDADADHTYRTPIDLHSVPRQLLKKMGYSESEKKRMVFRTWPRDPSGKSLVENAIRGKRAGNGLDLWGATLYDFYHVRRVPDLAGFITISTGSKLAAEMKDFSELDAAKDEFAWAEQEEFPRELPAWDPGEATTCYESRVQGGYFDAFSSRKEVREKAAKSNTVWTTPGPYQLAEEHRPSEDEDNEMDTASESSESEAEEDSEKPAEAPKLDVPVDSPFHSIHYPSPWPLIPFENPFPLYSLQRSIPLHLLPKKLRVHDPWNLLSVDGDPEHDSAASWTSKKDIVRTCILSLSPESQKAANEAAKAAAEIEDAEVMINEAVMILPQEEEGPTEEPAVLAVLPQRPRKLTEIPEAHLYISPQGKLGEGHHSVVYKAEWELPRDLFCESAICKTCVDEKVRGETKRMKESGEWEQQLREAQKARGTPDGDSGEDPSAMDVDPSGSESPKKKKVGTTNPAMVTPPVVTVREPKLIQKLRYEGPTITTHPDVKYQNTSYPETICEHRRFHERPVPRTAMFEVAAKLSMPGDEHLAREARNYLDFPPHFFQHWNGYNVVPPLRDPTPLGALVPQFNGYYVPRTRAKREYRSPILLIEDCGQPVDPDKLCEDDRQECAALLFRFHHAGWLHESFAARNIVVQEGLPTTYPLERMVKPTLSFRLIDFGRSRQYSHSSARMSEEREGQKLFRLHPYAS</sequence>
<evidence type="ECO:0000313" key="4">
    <source>
        <dbReference type="Proteomes" id="UP000053820"/>
    </source>
</evidence>
<dbReference type="EMBL" id="KN839899">
    <property type="protein sequence ID" value="KIJ59032.1"/>
    <property type="molecule type" value="Genomic_DNA"/>
</dbReference>
<feature type="binding site" evidence="1">
    <location>
        <position position="436"/>
    </location>
    <ligand>
        <name>ATP</name>
        <dbReference type="ChEBI" id="CHEBI:30616"/>
    </ligand>
</feature>
<name>A0A0C9W8L0_9AGAM</name>
<dbReference type="OrthoDB" id="5327923at2759"/>
<evidence type="ECO:0000256" key="1">
    <source>
        <dbReference type="PROSITE-ProRule" id="PRU10141"/>
    </source>
</evidence>
<feature type="region of interest" description="Disordered" evidence="2">
    <location>
        <begin position="445"/>
        <end position="504"/>
    </location>
</feature>
<feature type="compositionally biased region" description="Acidic residues" evidence="2">
    <location>
        <begin position="226"/>
        <end position="247"/>
    </location>
</feature>
<organism evidence="3 4">
    <name type="scientific">Hydnomerulius pinastri MD-312</name>
    <dbReference type="NCBI Taxonomy" id="994086"/>
    <lineage>
        <taxon>Eukaryota</taxon>
        <taxon>Fungi</taxon>
        <taxon>Dikarya</taxon>
        <taxon>Basidiomycota</taxon>
        <taxon>Agaricomycotina</taxon>
        <taxon>Agaricomycetes</taxon>
        <taxon>Agaricomycetidae</taxon>
        <taxon>Boletales</taxon>
        <taxon>Boletales incertae sedis</taxon>
        <taxon>Leucogyrophana</taxon>
    </lineage>
</organism>
<protein>
    <recommendedName>
        <fullName evidence="5">Protein kinase domain-containing protein</fullName>
    </recommendedName>
</protein>